<organism evidence="1 2">
    <name type="scientific">Spirosoma agri</name>
    <dbReference type="NCBI Taxonomy" id="1987381"/>
    <lineage>
        <taxon>Bacteria</taxon>
        <taxon>Pseudomonadati</taxon>
        <taxon>Bacteroidota</taxon>
        <taxon>Cytophagia</taxon>
        <taxon>Cytophagales</taxon>
        <taxon>Cytophagaceae</taxon>
        <taxon>Spirosoma</taxon>
    </lineage>
</organism>
<dbReference type="RefSeq" id="WP_164040110.1">
    <property type="nucleotide sequence ID" value="NZ_JAAGNZ010000001.1"/>
</dbReference>
<dbReference type="EMBL" id="JAAGNZ010000001">
    <property type="protein sequence ID" value="NEU68350.1"/>
    <property type="molecule type" value="Genomic_DNA"/>
</dbReference>
<evidence type="ECO:0000313" key="1">
    <source>
        <dbReference type="EMBL" id="NEU68350.1"/>
    </source>
</evidence>
<sequence length="66" mass="7899">MTNHAERSTHEIDPNLDPTALVEKHLNEWLQLLDHLRDNHAPTDQLRYCRNQVTRLQLDLFKLRDV</sequence>
<name>A0A6M0IJ77_9BACT</name>
<evidence type="ECO:0000313" key="2">
    <source>
        <dbReference type="Proteomes" id="UP000477386"/>
    </source>
</evidence>
<dbReference type="Proteomes" id="UP000477386">
    <property type="component" value="Unassembled WGS sequence"/>
</dbReference>
<gene>
    <name evidence="1" type="ORF">GK091_15775</name>
</gene>
<dbReference type="AlphaFoldDB" id="A0A6M0IJ77"/>
<accession>A0A6M0IJ77</accession>
<keyword evidence="2" id="KW-1185">Reference proteome</keyword>
<proteinExistence type="predicted"/>
<reference evidence="1 2" key="1">
    <citation type="submission" date="2020-02" db="EMBL/GenBank/DDBJ databases">
        <title>Draft genome sequence of two Spirosoma agri KCTC 52727 and Spirosoma terrae KCTC 52035.</title>
        <authorList>
            <person name="Rojas J."/>
            <person name="Ambika Manirajan B."/>
            <person name="Ratering S."/>
            <person name="Suarez C."/>
            <person name="Schnell S."/>
        </authorList>
    </citation>
    <scope>NUCLEOTIDE SEQUENCE [LARGE SCALE GENOMIC DNA]</scope>
    <source>
        <strain evidence="1 2">KCTC 52727</strain>
    </source>
</reference>
<comment type="caution">
    <text evidence="1">The sequence shown here is derived from an EMBL/GenBank/DDBJ whole genome shotgun (WGS) entry which is preliminary data.</text>
</comment>
<protein>
    <submittedName>
        <fullName evidence="1">Uncharacterized protein</fullName>
    </submittedName>
</protein>